<dbReference type="RefSeq" id="WP_316783016.1">
    <property type="nucleotide sequence ID" value="NZ_JASMWN010000056.1"/>
</dbReference>
<dbReference type="InterPro" id="IPR002586">
    <property type="entry name" value="CobQ/CobB/MinD/ParA_Nub-bd_dom"/>
</dbReference>
<feature type="domain" description="CobQ/CobB/MinD/ParA nucleotide binding" evidence="1">
    <location>
        <begin position="3"/>
        <end position="166"/>
    </location>
</feature>
<dbReference type="PANTHER" id="PTHR13696">
    <property type="entry name" value="P-LOOP CONTAINING NUCLEOSIDE TRIPHOSPHATE HYDROLASE"/>
    <property type="match status" value="1"/>
</dbReference>
<dbReference type="Gene3D" id="3.40.50.300">
    <property type="entry name" value="P-loop containing nucleotide triphosphate hydrolases"/>
    <property type="match status" value="1"/>
</dbReference>
<dbReference type="Pfam" id="PF01656">
    <property type="entry name" value="CbiA"/>
    <property type="match status" value="1"/>
</dbReference>
<dbReference type="CDD" id="cd02042">
    <property type="entry name" value="ParAB_family"/>
    <property type="match status" value="1"/>
</dbReference>
<protein>
    <submittedName>
        <fullName evidence="2">ParA family protein</fullName>
    </submittedName>
</protein>
<accession>A0ABU3VLW9</accession>
<dbReference type="Proteomes" id="UP001255416">
    <property type="component" value="Unassembled WGS sequence"/>
</dbReference>
<dbReference type="InterPro" id="IPR027417">
    <property type="entry name" value="P-loop_NTPase"/>
</dbReference>
<gene>
    <name evidence="2" type="ORF">QO231_25620</name>
</gene>
<sequence length="213" mass="23237">MIISLISQKGGVGKSALARLLAVEVARAGWTVKIADLDPAQGTSTKWKARRDQSGLHPEVAVEKYRTVDRAIKEAERFDLMILDGPAHAEQGGRIMAQNSDLVLMPTGYSLDDMEPQIEAAYELEDNGVPSDRIFFCFCRAKGSESEDRAARSYLAKARVNVLDPIFPELASIRQGHGEGRSASEVPFPKVQEKAIAVAQAIMNRLPGMKEAA</sequence>
<dbReference type="EMBL" id="JASMWN010000056">
    <property type="protein sequence ID" value="MDU9007189.1"/>
    <property type="molecule type" value="Genomic_DNA"/>
</dbReference>
<name>A0ABU3VLW9_9RHOB</name>
<evidence type="ECO:0000313" key="2">
    <source>
        <dbReference type="EMBL" id="MDU9007189.1"/>
    </source>
</evidence>
<dbReference type="SUPFAM" id="SSF52540">
    <property type="entry name" value="P-loop containing nucleoside triphosphate hydrolases"/>
    <property type="match status" value="1"/>
</dbReference>
<evidence type="ECO:0000313" key="3">
    <source>
        <dbReference type="Proteomes" id="UP001255416"/>
    </source>
</evidence>
<comment type="caution">
    <text evidence="2">The sequence shown here is derived from an EMBL/GenBank/DDBJ whole genome shotgun (WGS) entry which is preliminary data.</text>
</comment>
<reference evidence="3" key="1">
    <citation type="submission" date="2023-05" db="EMBL/GenBank/DDBJ databases">
        <title>Sedimentitalea sp. nov. JM2-8.</title>
        <authorList>
            <person name="Huang J."/>
        </authorList>
    </citation>
    <scope>NUCLEOTIDE SEQUENCE [LARGE SCALE GENOMIC DNA]</scope>
    <source>
        <strain evidence="3">KHS03</strain>
    </source>
</reference>
<evidence type="ECO:0000259" key="1">
    <source>
        <dbReference type="Pfam" id="PF01656"/>
    </source>
</evidence>
<dbReference type="PANTHER" id="PTHR13696:SF96">
    <property type="entry name" value="COBQ_COBB_MIND_PARA NUCLEOTIDE BINDING DOMAIN-CONTAINING PROTEIN"/>
    <property type="match status" value="1"/>
</dbReference>
<dbReference type="InterPro" id="IPR050678">
    <property type="entry name" value="DNA_Partitioning_ATPase"/>
</dbReference>
<organism evidence="2 3">
    <name type="scientific">Sedimentitalea todarodis</name>
    <dbReference type="NCBI Taxonomy" id="1631240"/>
    <lineage>
        <taxon>Bacteria</taxon>
        <taxon>Pseudomonadati</taxon>
        <taxon>Pseudomonadota</taxon>
        <taxon>Alphaproteobacteria</taxon>
        <taxon>Rhodobacterales</taxon>
        <taxon>Paracoccaceae</taxon>
        <taxon>Sedimentitalea</taxon>
    </lineage>
</organism>
<proteinExistence type="predicted"/>
<dbReference type="PIRSF" id="PIRSF009320">
    <property type="entry name" value="Nuc_binding_HP_1000"/>
    <property type="match status" value="1"/>
</dbReference>
<keyword evidence="3" id="KW-1185">Reference proteome</keyword>